<proteinExistence type="predicted"/>
<accession>A0A059DFT8</accession>
<dbReference type="Gramene" id="KCW89100">
    <property type="protein sequence ID" value="KCW89100"/>
    <property type="gene ID" value="EUGRSUZ_A01426"/>
</dbReference>
<reference evidence="2" key="1">
    <citation type="submission" date="2013-07" db="EMBL/GenBank/DDBJ databases">
        <title>The genome of Eucalyptus grandis.</title>
        <authorList>
            <person name="Schmutz J."/>
            <person name="Hayes R."/>
            <person name="Myburg A."/>
            <person name="Tuskan G."/>
            <person name="Grattapaglia D."/>
            <person name="Rokhsar D.S."/>
        </authorList>
    </citation>
    <scope>NUCLEOTIDE SEQUENCE</scope>
    <source>
        <tissue evidence="2">Leaf extractions</tissue>
    </source>
</reference>
<dbReference type="AlphaFoldDB" id="A0A059DFT8"/>
<dbReference type="EMBL" id="KK198753">
    <property type="protein sequence ID" value="KCW89100.1"/>
    <property type="molecule type" value="Genomic_DNA"/>
</dbReference>
<sequence>MNQNPCGGCQEQARATRIMEPKTLLHNSKVQEASYKGKRMYQIHSVLFRRCCDPVTDRKNLTDHWAMSSAHPRACTRKGTEPERS</sequence>
<protein>
    <submittedName>
        <fullName evidence="2">Uncharacterized protein</fullName>
    </submittedName>
</protein>
<evidence type="ECO:0000313" key="2">
    <source>
        <dbReference type="EMBL" id="KCW89100.1"/>
    </source>
</evidence>
<evidence type="ECO:0000256" key="1">
    <source>
        <dbReference type="SAM" id="MobiDB-lite"/>
    </source>
</evidence>
<name>A0A059DFT8_EUCGR</name>
<dbReference type="InParanoid" id="A0A059DFT8"/>
<gene>
    <name evidence="2" type="ORF">EUGRSUZ_A01426</name>
</gene>
<organism evidence="2">
    <name type="scientific">Eucalyptus grandis</name>
    <name type="common">Flooded gum</name>
    <dbReference type="NCBI Taxonomy" id="71139"/>
    <lineage>
        <taxon>Eukaryota</taxon>
        <taxon>Viridiplantae</taxon>
        <taxon>Streptophyta</taxon>
        <taxon>Embryophyta</taxon>
        <taxon>Tracheophyta</taxon>
        <taxon>Spermatophyta</taxon>
        <taxon>Magnoliopsida</taxon>
        <taxon>eudicotyledons</taxon>
        <taxon>Gunneridae</taxon>
        <taxon>Pentapetalae</taxon>
        <taxon>rosids</taxon>
        <taxon>malvids</taxon>
        <taxon>Myrtales</taxon>
        <taxon>Myrtaceae</taxon>
        <taxon>Myrtoideae</taxon>
        <taxon>Eucalypteae</taxon>
        <taxon>Eucalyptus</taxon>
    </lineage>
</organism>
<feature type="region of interest" description="Disordered" evidence="1">
    <location>
        <begin position="65"/>
        <end position="85"/>
    </location>
</feature>